<feature type="transmembrane region" description="Helical" evidence="2">
    <location>
        <begin position="159"/>
        <end position="179"/>
    </location>
</feature>
<evidence type="ECO:0000256" key="1">
    <source>
        <dbReference type="ARBA" id="ARBA00022660"/>
    </source>
</evidence>
<comment type="caution">
    <text evidence="4">The sequence shown here is derived from an EMBL/GenBank/DDBJ whole genome shotgun (WGS) entry which is preliminary data.</text>
</comment>
<keyword evidence="1" id="KW-0813">Transport</keyword>
<dbReference type="RefSeq" id="WP_003629898.1">
    <property type="nucleotide sequence ID" value="NZ_LYUD01000001.1"/>
</dbReference>
<dbReference type="EC" id="1.9.3.1" evidence="4"/>
<dbReference type="Pfam" id="PF00115">
    <property type="entry name" value="COX1"/>
    <property type="match status" value="1"/>
</dbReference>
<feature type="transmembrane region" description="Helical" evidence="2">
    <location>
        <begin position="230"/>
        <end position="250"/>
    </location>
</feature>
<feature type="transmembrane region" description="Helical" evidence="2">
    <location>
        <begin position="322"/>
        <end position="339"/>
    </location>
</feature>
<dbReference type="InterPro" id="IPR036927">
    <property type="entry name" value="Cyt_c_oxase-like_su1_sf"/>
</dbReference>
<dbReference type="SUPFAM" id="SSF81442">
    <property type="entry name" value="Cytochrome c oxidase subunit I-like"/>
    <property type="match status" value="1"/>
</dbReference>
<dbReference type="OrthoDB" id="7225906at2"/>
<organism evidence="4 5">
    <name type="scientific">Acetobacter pasteurianus</name>
    <name type="common">Acetobacter turbidans</name>
    <dbReference type="NCBI Taxonomy" id="438"/>
    <lineage>
        <taxon>Bacteria</taxon>
        <taxon>Pseudomonadati</taxon>
        <taxon>Pseudomonadota</taxon>
        <taxon>Alphaproteobacteria</taxon>
        <taxon>Acetobacterales</taxon>
        <taxon>Acetobacteraceae</taxon>
        <taxon>Acetobacter</taxon>
    </lineage>
</organism>
<dbReference type="PROSITE" id="PS50855">
    <property type="entry name" value="COX1"/>
    <property type="match status" value="1"/>
</dbReference>
<feature type="domain" description="Cytochrome oxidase subunit I profile" evidence="3">
    <location>
        <begin position="28"/>
        <end position="370"/>
    </location>
</feature>
<dbReference type="GO" id="GO:0016020">
    <property type="term" value="C:membrane"/>
    <property type="evidence" value="ECO:0007669"/>
    <property type="project" value="InterPro"/>
</dbReference>
<evidence type="ECO:0000256" key="2">
    <source>
        <dbReference type="SAM" id="Phobius"/>
    </source>
</evidence>
<sequence length="418" mass="43777">MMVAHNQSQQNETSGNGMRVARKGNGTGAAYVVLATLAALAGGGASTLSEMGIMPATAGWHAVVQAHPVLMLLYVVVPALLGGFGSLWLPRAVQRSGVLLPRMNDAGFLCVFAGAALTVTGAELKTATLLWCAGTLMTSMALLVTVFDSRADMEERKPFSPFVWGEMLAAAVMLLTVPVMAGQIVKHWHDAAAVNVESFAGPVGLVVLLAGFGVVFEISARVGKFSEKPVAFIMAAAAASGVVAWTKSVFMQGTESAGAMQVGSAMLALCSFAATCLAVLWLAGAWNARASLRVPLLWGLGFMGVVSGGWLVQLVQGSGLHSALQLGALYVVCGGFYLWRGEECGYWYPQLMAYLHFTCTAVATALVFVPGAQMVSGAFFGLAALCFIGAVVMSFRRNQQTTAQWAAISVQDSKGYRA</sequence>
<dbReference type="PATRIC" id="fig|438.15.peg.75"/>
<feature type="transmembrane region" description="Helical" evidence="2">
    <location>
        <begin position="351"/>
        <end position="369"/>
    </location>
</feature>
<accession>A0A1A0DQA0</accession>
<feature type="transmembrane region" description="Helical" evidence="2">
    <location>
        <begin position="375"/>
        <end position="395"/>
    </location>
</feature>
<keyword evidence="1" id="KW-0679">Respiratory chain</keyword>
<name>A0A1A0DQA0_ACEPA</name>
<keyword evidence="2" id="KW-0472">Membrane</keyword>
<gene>
    <name evidence="4" type="primary">coxA</name>
    <name evidence="4" type="ORF">SRCM100623_00077</name>
</gene>
<dbReference type="InterPro" id="IPR023616">
    <property type="entry name" value="Cyt_c_oxase-like_su1_dom"/>
</dbReference>
<dbReference type="GO" id="GO:0020037">
    <property type="term" value="F:heme binding"/>
    <property type="evidence" value="ECO:0007669"/>
    <property type="project" value="InterPro"/>
</dbReference>
<keyword evidence="2" id="KW-1133">Transmembrane helix</keyword>
<dbReference type="AlphaFoldDB" id="A0A1A0DQA0"/>
<reference evidence="4 5" key="1">
    <citation type="submission" date="2016-05" db="EMBL/GenBank/DDBJ databases">
        <title>Genome sequencing of Acetobacter pasteurianus strain SRCM100623.</title>
        <authorList>
            <person name="Song Y.R."/>
        </authorList>
    </citation>
    <scope>NUCLEOTIDE SEQUENCE [LARGE SCALE GENOMIC DNA]</scope>
    <source>
        <strain evidence="4 5">SRCM100623</strain>
    </source>
</reference>
<keyword evidence="4" id="KW-0560">Oxidoreductase</keyword>
<dbReference type="GO" id="GO:0004129">
    <property type="term" value="F:cytochrome-c oxidase activity"/>
    <property type="evidence" value="ECO:0007669"/>
    <property type="project" value="InterPro"/>
</dbReference>
<evidence type="ECO:0000259" key="3">
    <source>
        <dbReference type="PROSITE" id="PS50855"/>
    </source>
</evidence>
<protein>
    <submittedName>
        <fullName evidence="4">Cytochrome-c oxidase</fullName>
        <ecNumber evidence="4">1.9.3.1</ecNumber>
    </submittedName>
</protein>
<feature type="transmembrane region" description="Helical" evidence="2">
    <location>
        <begin position="69"/>
        <end position="90"/>
    </location>
</feature>
<feature type="transmembrane region" description="Helical" evidence="2">
    <location>
        <begin position="102"/>
        <end position="122"/>
    </location>
</feature>
<dbReference type="Gene3D" id="1.20.210.10">
    <property type="entry name" value="Cytochrome c oxidase-like, subunit I domain"/>
    <property type="match status" value="1"/>
</dbReference>
<feature type="transmembrane region" description="Helical" evidence="2">
    <location>
        <begin position="128"/>
        <end position="147"/>
    </location>
</feature>
<evidence type="ECO:0000313" key="5">
    <source>
        <dbReference type="Proteomes" id="UP000093796"/>
    </source>
</evidence>
<keyword evidence="1" id="KW-0249">Electron transport</keyword>
<proteinExistence type="predicted"/>
<evidence type="ECO:0000313" key="4">
    <source>
        <dbReference type="EMBL" id="OAZ76852.1"/>
    </source>
</evidence>
<feature type="transmembrane region" description="Helical" evidence="2">
    <location>
        <begin position="199"/>
        <end position="218"/>
    </location>
</feature>
<dbReference type="GO" id="GO:0009060">
    <property type="term" value="P:aerobic respiration"/>
    <property type="evidence" value="ECO:0007669"/>
    <property type="project" value="InterPro"/>
</dbReference>
<feature type="transmembrane region" description="Helical" evidence="2">
    <location>
        <begin position="296"/>
        <end position="316"/>
    </location>
</feature>
<feature type="transmembrane region" description="Helical" evidence="2">
    <location>
        <begin position="28"/>
        <end position="49"/>
    </location>
</feature>
<feature type="transmembrane region" description="Helical" evidence="2">
    <location>
        <begin position="262"/>
        <end position="284"/>
    </location>
</feature>
<dbReference type="Proteomes" id="UP000093796">
    <property type="component" value="Unassembled WGS sequence"/>
</dbReference>
<keyword evidence="2" id="KW-0812">Transmembrane</keyword>
<dbReference type="GO" id="GO:0016491">
    <property type="term" value="F:oxidoreductase activity"/>
    <property type="evidence" value="ECO:0007669"/>
    <property type="project" value="UniProtKB-KW"/>
</dbReference>
<dbReference type="InterPro" id="IPR000883">
    <property type="entry name" value="Cyt_C_Oxase_1"/>
</dbReference>
<dbReference type="eggNOG" id="COG0843">
    <property type="taxonomic scope" value="Bacteria"/>
</dbReference>
<dbReference type="EMBL" id="LYUD01000001">
    <property type="protein sequence ID" value="OAZ76852.1"/>
    <property type="molecule type" value="Genomic_DNA"/>
</dbReference>